<gene>
    <name evidence="2" type="ORF">Tco_0750693</name>
</gene>
<dbReference type="EMBL" id="BQNB010010954">
    <property type="protein sequence ID" value="GJS84152.1"/>
    <property type="molecule type" value="Genomic_DNA"/>
</dbReference>
<accession>A0ABQ4Z2S1</accession>
<evidence type="ECO:0000313" key="3">
    <source>
        <dbReference type="Proteomes" id="UP001151760"/>
    </source>
</evidence>
<feature type="region of interest" description="Disordered" evidence="1">
    <location>
        <begin position="288"/>
        <end position="312"/>
    </location>
</feature>
<evidence type="ECO:0000256" key="1">
    <source>
        <dbReference type="SAM" id="MobiDB-lite"/>
    </source>
</evidence>
<organism evidence="2 3">
    <name type="scientific">Tanacetum coccineum</name>
    <dbReference type="NCBI Taxonomy" id="301880"/>
    <lineage>
        <taxon>Eukaryota</taxon>
        <taxon>Viridiplantae</taxon>
        <taxon>Streptophyta</taxon>
        <taxon>Embryophyta</taxon>
        <taxon>Tracheophyta</taxon>
        <taxon>Spermatophyta</taxon>
        <taxon>Magnoliopsida</taxon>
        <taxon>eudicotyledons</taxon>
        <taxon>Gunneridae</taxon>
        <taxon>Pentapetalae</taxon>
        <taxon>asterids</taxon>
        <taxon>campanulids</taxon>
        <taxon>Asterales</taxon>
        <taxon>Asteraceae</taxon>
        <taxon>Asteroideae</taxon>
        <taxon>Anthemideae</taxon>
        <taxon>Anthemidinae</taxon>
        <taxon>Tanacetum</taxon>
    </lineage>
</organism>
<feature type="region of interest" description="Disordered" evidence="1">
    <location>
        <begin position="67"/>
        <end position="112"/>
    </location>
</feature>
<comment type="caution">
    <text evidence="2">The sequence shown here is derived from an EMBL/GenBank/DDBJ whole genome shotgun (WGS) entry which is preliminary data.</text>
</comment>
<keyword evidence="3" id="KW-1185">Reference proteome</keyword>
<evidence type="ECO:0008006" key="4">
    <source>
        <dbReference type="Google" id="ProtNLM"/>
    </source>
</evidence>
<sequence>MVKIKVHIEVLIQWLWGNILRVPDGSPSQPDVAVFKRKPIVRIIIKTDKSDAHLCRLTPDVAAFKKFEDHQGPQEPEPSVSDDRSSEYSTCQSNDSAGSIGTSSEHSVDLESEISRVPQEVYVSKPITTNEKGVSAPKSKEVEPSCVTHIKTPRQPIKDQETPKVNRKNWNAMMERELGEGYSFTKKKCFVCGSLSHLIKDCDYYEKKMAREAEFKKQRVFNTGNRVAKPVWTNADRINHANQFVPRPVQLNAGRPNINSVRPNINTGRTNINSVRPRVNTVNSNVNTVRSRQPVPTRTSNSFSPKRPQVNQFNQRRHFSKSYSPVRRPIDRNTAKMSYFNAVKGNWGTAVKTSAGYNWRNSSPNSNCDSGPTFIRTVITKGPQGRPKPVQAWVTRINWRILKNSMGDLLPLKEQTALGKDFSNPFMADNL</sequence>
<name>A0ABQ4Z2S1_9ASTR</name>
<feature type="compositionally biased region" description="Polar residues" evidence="1">
    <location>
        <begin position="294"/>
        <end position="312"/>
    </location>
</feature>
<evidence type="ECO:0000313" key="2">
    <source>
        <dbReference type="EMBL" id="GJS84152.1"/>
    </source>
</evidence>
<proteinExistence type="predicted"/>
<protein>
    <recommendedName>
        <fullName evidence="4">CCHC-type domain-containing protein</fullName>
    </recommendedName>
</protein>
<reference evidence="2" key="1">
    <citation type="journal article" date="2022" name="Int. J. Mol. Sci.">
        <title>Draft Genome of Tanacetum Coccineum: Genomic Comparison of Closely Related Tanacetum-Family Plants.</title>
        <authorList>
            <person name="Yamashiro T."/>
            <person name="Shiraishi A."/>
            <person name="Nakayama K."/>
            <person name="Satake H."/>
        </authorList>
    </citation>
    <scope>NUCLEOTIDE SEQUENCE</scope>
</reference>
<dbReference type="Proteomes" id="UP001151760">
    <property type="component" value="Unassembled WGS sequence"/>
</dbReference>
<reference evidence="2" key="2">
    <citation type="submission" date="2022-01" db="EMBL/GenBank/DDBJ databases">
        <authorList>
            <person name="Yamashiro T."/>
            <person name="Shiraishi A."/>
            <person name="Satake H."/>
            <person name="Nakayama K."/>
        </authorList>
    </citation>
    <scope>NUCLEOTIDE SEQUENCE</scope>
</reference>
<feature type="compositionally biased region" description="Polar residues" evidence="1">
    <location>
        <begin position="87"/>
        <end position="105"/>
    </location>
</feature>